<protein>
    <submittedName>
        <fullName evidence="7">TonB-dependent receptor</fullName>
    </submittedName>
</protein>
<keyword evidence="8" id="KW-1185">Reference proteome</keyword>
<evidence type="ECO:0000313" key="7">
    <source>
        <dbReference type="EMBL" id="PWG78140.1"/>
    </source>
</evidence>
<evidence type="ECO:0000256" key="1">
    <source>
        <dbReference type="ARBA" id="ARBA00022448"/>
    </source>
</evidence>
<keyword evidence="4" id="KW-1134">Transmembrane beta strand</keyword>
<dbReference type="InterPro" id="IPR037066">
    <property type="entry name" value="Plug_dom_sf"/>
</dbReference>
<evidence type="ECO:0000256" key="2">
    <source>
        <dbReference type="ARBA" id="ARBA00023136"/>
    </source>
</evidence>
<keyword evidence="5" id="KW-1133">Transmembrane helix</keyword>
<dbReference type="EMBL" id="QEAS01000033">
    <property type="protein sequence ID" value="PWG78140.1"/>
    <property type="molecule type" value="Genomic_DNA"/>
</dbReference>
<dbReference type="SUPFAM" id="SSF49464">
    <property type="entry name" value="Carboxypeptidase regulatory domain-like"/>
    <property type="match status" value="1"/>
</dbReference>
<dbReference type="FunFam" id="2.170.130.10:FF:000003">
    <property type="entry name" value="SusC/RagA family TonB-linked outer membrane protein"/>
    <property type="match status" value="1"/>
</dbReference>
<comment type="subcellular location">
    <subcellularLocation>
        <location evidence="4">Cell outer membrane</location>
        <topology evidence="4">Multi-pass membrane protein</topology>
    </subcellularLocation>
</comment>
<dbReference type="Pfam" id="PF07660">
    <property type="entry name" value="STN"/>
    <property type="match status" value="1"/>
</dbReference>
<dbReference type="Gene3D" id="2.170.130.10">
    <property type="entry name" value="TonB-dependent receptor, plug domain"/>
    <property type="match status" value="1"/>
</dbReference>
<dbReference type="InterPro" id="IPR011662">
    <property type="entry name" value="Secretin/TonB_short_N"/>
</dbReference>
<organism evidence="7 8">
    <name type="scientific">Pararcticibacter amylolyticus</name>
    <dbReference type="NCBI Taxonomy" id="2173175"/>
    <lineage>
        <taxon>Bacteria</taxon>
        <taxon>Pseudomonadati</taxon>
        <taxon>Bacteroidota</taxon>
        <taxon>Sphingobacteriia</taxon>
        <taxon>Sphingobacteriales</taxon>
        <taxon>Sphingobacteriaceae</taxon>
        <taxon>Pararcticibacter</taxon>
    </lineage>
</organism>
<accession>A0A2U2P9U5</accession>
<dbReference type="Pfam" id="PF13715">
    <property type="entry name" value="CarbopepD_reg_2"/>
    <property type="match status" value="1"/>
</dbReference>
<evidence type="ECO:0000256" key="3">
    <source>
        <dbReference type="ARBA" id="ARBA00023237"/>
    </source>
</evidence>
<sequence length="1131" mass="126391">MKKSLLLTNRVNDYLWIIMRYSVSVGCIIFCFCSLAFSNSTFSQKVLNHKVTADLKNVTLEHALEVISSSTGVKIAYSDQLLKKTMVVDRDLRNENLGEALAKLLSPAGLSYSVVEDVVVIVRKNELSNDLMLKELAAEREVRGVVTDSSGVGLPGVSVVVKGKTGSGVATDQNGNFRIRVDDRAVLVFKMIGFITQEVQVNERSFFSVRLREDVAALKEVVVVGYGTQKKTNITGALNSVNTAELVRTPTASLTNTLAGRLPGLVSIQGSGEPGADGSALYIRGFGSYNGQSPLVLVDGIENAIDRIDANEVETVTVLKDAAATAVYGMKGANGVILVTTKRGKVSKPAVSLTSQMSVQRPTRIPDYLDSYNALSLYREGLINDGLNANLYTDEYLNKFRDRSNPTYEYLYPNTDWQKELLKPSSLMNQTNLNVSGGTPNTRYFVSMTYLNQDGLYRYEDLSDYNIQATLNKYNFRSNIDIDISKNLSMELNLSDVVRDRNYPNENANDFWNELRVTPPWLYPVTNPNGSIPQQRDAPVNPYGRLTQYGYKRLFENTMGAIVGFNLKLPFVTEGLSIRTRFAFDAQSFRNITRQRNYSTYRFTIDENETDLSKGTYEEMSTGDQQLNFDLDANGSRKSTFEGYINYDRTFNEKHLVSGMIRYNQSQDFRATPKADGGVAALPYKQLGVVGRINYTFDRKYVAEFDAGYNGSENFKTGRRMGFFPAGSLAWVISNENFLKGSKNFNLLKLRGSFGTVGVDNSSTRFPYISTWNTGNGSGYHFGIDADGNSYSGAQENVVGNQYLTWERARKTNIGIDLGLFNNTLTFTGDVFQEHRTKILSNAKTIPDVLGIQNLPMVNAGVVDNQGFEAELTWRKTVNEHNIFLRANYSYSKNEIKYAAEPEYTFAYQGIKGTQIYEAQGLIALGLFKDQAEIDNSPSQAGYGVIRPGDIKYLDRNQDGIINSQDRGYLGEVLRPKSMLGFTMGYSFKAIDVNVLFQGALGGYNWLTGTSAWAFARNSAILADYLNNHWTPENLDAEYPRISSSDNLNNNQESTFWLRSSNYLRLKNVEIGYTLPKSFLAKLSLKNVRIFATGVNLYTWDKFKIYDPEIPDGFGNYPQQKIVNFGLNVTL</sequence>
<dbReference type="Pfam" id="PF07715">
    <property type="entry name" value="Plug"/>
    <property type="match status" value="1"/>
</dbReference>
<evidence type="ECO:0000259" key="6">
    <source>
        <dbReference type="SMART" id="SM00965"/>
    </source>
</evidence>
<proteinExistence type="inferred from homology"/>
<evidence type="ECO:0000256" key="5">
    <source>
        <dbReference type="SAM" id="Phobius"/>
    </source>
</evidence>
<gene>
    <name evidence="7" type="ORF">DDR33_23790</name>
</gene>
<dbReference type="AlphaFoldDB" id="A0A2U2P9U5"/>
<keyword evidence="4 5" id="KW-0812">Transmembrane</keyword>
<evidence type="ECO:0000313" key="8">
    <source>
        <dbReference type="Proteomes" id="UP000245647"/>
    </source>
</evidence>
<name>A0A2U2P9U5_9SPHI</name>
<feature type="domain" description="Secretin/TonB short N-terminal" evidence="6">
    <location>
        <begin position="73"/>
        <end position="124"/>
    </location>
</feature>
<dbReference type="PROSITE" id="PS52016">
    <property type="entry name" value="TONB_DEPENDENT_REC_3"/>
    <property type="match status" value="1"/>
</dbReference>
<dbReference type="InterPro" id="IPR023996">
    <property type="entry name" value="TonB-dep_OMP_SusC/RagA"/>
</dbReference>
<dbReference type="Gene3D" id="3.55.50.30">
    <property type="match status" value="1"/>
</dbReference>
<dbReference type="InterPro" id="IPR008969">
    <property type="entry name" value="CarboxyPept-like_regulatory"/>
</dbReference>
<keyword evidence="3 4" id="KW-0998">Cell outer membrane</keyword>
<dbReference type="InterPro" id="IPR023997">
    <property type="entry name" value="TonB-dep_OMP_SusC/RagA_CS"/>
</dbReference>
<dbReference type="NCBIfam" id="TIGR04057">
    <property type="entry name" value="SusC_RagA_signa"/>
    <property type="match status" value="1"/>
</dbReference>
<dbReference type="InterPro" id="IPR039426">
    <property type="entry name" value="TonB-dep_rcpt-like"/>
</dbReference>
<reference evidence="7 8" key="1">
    <citation type="submission" date="2018-04" db="EMBL/GenBank/DDBJ databases">
        <title>Pedobacter chongqingensis sp. nov., isolated from a rottenly hemp rope.</title>
        <authorList>
            <person name="Cai Y."/>
        </authorList>
    </citation>
    <scope>NUCLEOTIDE SEQUENCE [LARGE SCALE GENOMIC DNA]</scope>
    <source>
        <strain evidence="7 8">FJ4-8</strain>
    </source>
</reference>
<keyword evidence="1 4" id="KW-0813">Transport</keyword>
<feature type="transmembrane region" description="Helical" evidence="5">
    <location>
        <begin position="21"/>
        <end position="38"/>
    </location>
</feature>
<dbReference type="GO" id="GO:0009279">
    <property type="term" value="C:cell outer membrane"/>
    <property type="evidence" value="ECO:0007669"/>
    <property type="project" value="UniProtKB-SubCell"/>
</dbReference>
<keyword evidence="2 4" id="KW-0472">Membrane</keyword>
<comment type="similarity">
    <text evidence="4">Belongs to the TonB-dependent receptor family.</text>
</comment>
<dbReference type="NCBIfam" id="TIGR04056">
    <property type="entry name" value="OMP_RagA_SusC"/>
    <property type="match status" value="1"/>
</dbReference>
<dbReference type="InterPro" id="IPR012910">
    <property type="entry name" value="Plug_dom"/>
</dbReference>
<dbReference type="SUPFAM" id="SSF56935">
    <property type="entry name" value="Porins"/>
    <property type="match status" value="1"/>
</dbReference>
<comment type="caution">
    <text evidence="7">The sequence shown here is derived from an EMBL/GenBank/DDBJ whole genome shotgun (WGS) entry which is preliminary data.</text>
</comment>
<keyword evidence="7" id="KW-0675">Receptor</keyword>
<evidence type="ECO:0000256" key="4">
    <source>
        <dbReference type="PROSITE-ProRule" id="PRU01360"/>
    </source>
</evidence>
<dbReference type="Proteomes" id="UP000245647">
    <property type="component" value="Unassembled WGS sequence"/>
</dbReference>
<dbReference type="SMART" id="SM00965">
    <property type="entry name" value="STN"/>
    <property type="match status" value="1"/>
</dbReference>